<keyword evidence="3" id="KW-1185">Reference proteome</keyword>
<dbReference type="STRING" id="1782.AWC18_16610"/>
<comment type="caution">
    <text evidence="2">The sequence shown here is derived from an EMBL/GenBank/DDBJ whole genome shotgun (WGS) entry which is preliminary data.</text>
</comment>
<name>A0A1X1Z4D5_MYCNO</name>
<accession>A0A1X1Z4D5</accession>
<dbReference type="AlphaFoldDB" id="A0A1X1Z4D5"/>
<organism evidence="2 3">
    <name type="scientific">Mycolicibacter nonchromogenicus</name>
    <name type="common">Mycobacterium nonchromogenicum</name>
    <dbReference type="NCBI Taxonomy" id="1782"/>
    <lineage>
        <taxon>Bacteria</taxon>
        <taxon>Bacillati</taxon>
        <taxon>Actinomycetota</taxon>
        <taxon>Actinomycetes</taxon>
        <taxon>Mycobacteriales</taxon>
        <taxon>Mycobacteriaceae</taxon>
        <taxon>Mycolicibacter</taxon>
    </lineage>
</organism>
<evidence type="ECO:0000256" key="1">
    <source>
        <dbReference type="SAM" id="Phobius"/>
    </source>
</evidence>
<protein>
    <submittedName>
        <fullName evidence="2">Uncharacterized protein</fullName>
    </submittedName>
</protein>
<dbReference type="Proteomes" id="UP000193108">
    <property type="component" value="Unassembled WGS sequence"/>
</dbReference>
<keyword evidence="1" id="KW-0472">Membrane</keyword>
<reference evidence="2 3" key="1">
    <citation type="submission" date="2016-01" db="EMBL/GenBank/DDBJ databases">
        <title>The new phylogeny of the genus Mycobacterium.</title>
        <authorList>
            <person name="Tarcisio F."/>
            <person name="Conor M."/>
            <person name="Antonella G."/>
            <person name="Elisabetta G."/>
            <person name="Giulia F.S."/>
            <person name="Sara T."/>
            <person name="Anna F."/>
            <person name="Clotilde B."/>
            <person name="Roberto B."/>
            <person name="Veronica D.S."/>
            <person name="Fabio R."/>
            <person name="Monica P."/>
            <person name="Olivier J."/>
            <person name="Enrico T."/>
            <person name="Nicola S."/>
        </authorList>
    </citation>
    <scope>NUCLEOTIDE SEQUENCE [LARGE SCALE GENOMIC DNA]</scope>
    <source>
        <strain evidence="2 3">DSM 44164</strain>
    </source>
</reference>
<keyword evidence="1" id="KW-0812">Transmembrane</keyword>
<evidence type="ECO:0000313" key="2">
    <source>
        <dbReference type="EMBL" id="ORW18061.1"/>
    </source>
</evidence>
<proteinExistence type="predicted"/>
<sequence length="279" mass="28824">MKEMVVQLSLRPCVTVGVTVIAAGLIHVTPPAAPDIGQPTVALAAAWDVIDVVGPIDTAAGSLGGVVDVPVPSPAYVDTPSYLDPGFWQYWWTSLWTTNPIDSWFMLINALVEIPIIGPVFSVVGLLSFVLWFFGPHPAVADDLVTGLENPYDSATPDVSDPVLLTGAASALGDSPDIDDVLTAVVGVAAMSEPAAMLDDPSTIVDLAALISIVDPDATADLGVLDRAEVVEPSVLPSLGGLPELDEVIPVLDISAGADADHVFDDGGIIDALVSALVF</sequence>
<feature type="transmembrane region" description="Helical" evidence="1">
    <location>
        <begin position="12"/>
        <end position="29"/>
    </location>
</feature>
<feature type="transmembrane region" description="Helical" evidence="1">
    <location>
        <begin position="104"/>
        <end position="134"/>
    </location>
</feature>
<gene>
    <name evidence="2" type="ORF">AWC18_16610</name>
</gene>
<dbReference type="EMBL" id="LQPI01000060">
    <property type="protein sequence ID" value="ORW18061.1"/>
    <property type="molecule type" value="Genomic_DNA"/>
</dbReference>
<evidence type="ECO:0000313" key="3">
    <source>
        <dbReference type="Proteomes" id="UP000193108"/>
    </source>
</evidence>
<keyword evidence="1" id="KW-1133">Transmembrane helix</keyword>